<comment type="similarity">
    <text evidence="1 4">Belongs to the pseudouridine synthase RsuA family.</text>
</comment>
<dbReference type="PANTHER" id="PTHR47683">
    <property type="entry name" value="PSEUDOURIDINE SYNTHASE FAMILY PROTEIN-RELATED"/>
    <property type="match status" value="1"/>
</dbReference>
<dbReference type="Proteomes" id="UP000607397">
    <property type="component" value="Unassembled WGS sequence"/>
</dbReference>
<dbReference type="SUPFAM" id="SSF55174">
    <property type="entry name" value="Alpha-L RNA-binding motif"/>
    <property type="match status" value="1"/>
</dbReference>
<gene>
    <name evidence="6" type="ORF">GS597_16970</name>
</gene>
<dbReference type="EC" id="5.4.99.-" evidence="4"/>
<evidence type="ECO:0000313" key="6">
    <source>
        <dbReference type="EMBL" id="NCJ08169.1"/>
    </source>
</evidence>
<dbReference type="InterPro" id="IPR018496">
    <property type="entry name" value="PsdUridine_synth_RsuA/RluB_CS"/>
</dbReference>
<dbReference type="Pfam" id="PF00849">
    <property type="entry name" value="PseudoU_synth_2"/>
    <property type="match status" value="1"/>
</dbReference>
<accession>A0A8K2A9D7</accession>
<reference evidence="6" key="1">
    <citation type="submission" date="2019-12" db="EMBL/GenBank/DDBJ databases">
        <title>High-Quality draft genome sequences of three cyanobacteria isolated from the limestone walls of the Old Cathedral of Coimbra.</title>
        <authorList>
            <person name="Tiago I."/>
            <person name="Soares F."/>
            <person name="Portugal A."/>
        </authorList>
    </citation>
    <scope>NUCLEOTIDE SEQUENCE [LARGE SCALE GENOMIC DNA]</scope>
    <source>
        <strain evidence="6">C</strain>
    </source>
</reference>
<dbReference type="InterPro" id="IPR000748">
    <property type="entry name" value="PsdUridine_synth_RsuA/RluB/E/F"/>
</dbReference>
<dbReference type="InterPro" id="IPR042092">
    <property type="entry name" value="PsdUridine_s_RsuA/RluB/E/F_cat"/>
</dbReference>
<keyword evidence="2 4" id="KW-0413">Isomerase</keyword>
<evidence type="ECO:0000313" key="7">
    <source>
        <dbReference type="Proteomes" id="UP000607397"/>
    </source>
</evidence>
<dbReference type="SMART" id="SM00363">
    <property type="entry name" value="S4"/>
    <property type="match status" value="1"/>
</dbReference>
<organism evidence="6 7">
    <name type="scientific">Petrachloros mirabilis ULC683</name>
    <dbReference type="NCBI Taxonomy" id="2781853"/>
    <lineage>
        <taxon>Bacteria</taxon>
        <taxon>Bacillati</taxon>
        <taxon>Cyanobacteriota</taxon>
        <taxon>Cyanophyceae</taxon>
        <taxon>Synechococcales</taxon>
        <taxon>Petrachlorosaceae</taxon>
        <taxon>Petrachloros</taxon>
        <taxon>Petrachloros mirabilis</taxon>
    </lineage>
</organism>
<evidence type="ECO:0000256" key="3">
    <source>
        <dbReference type="PROSITE-ProRule" id="PRU00182"/>
    </source>
</evidence>
<evidence type="ECO:0000256" key="1">
    <source>
        <dbReference type="ARBA" id="ARBA00008348"/>
    </source>
</evidence>
<dbReference type="InterPro" id="IPR050343">
    <property type="entry name" value="RsuA_PseudoU_synthase"/>
</dbReference>
<protein>
    <recommendedName>
        <fullName evidence="4">Pseudouridine synthase</fullName>
        <ecNumber evidence="4">5.4.99.-</ecNumber>
    </recommendedName>
</protein>
<dbReference type="AlphaFoldDB" id="A0A8K2A9D7"/>
<evidence type="ECO:0000256" key="2">
    <source>
        <dbReference type="ARBA" id="ARBA00023235"/>
    </source>
</evidence>
<dbReference type="PROSITE" id="PS01149">
    <property type="entry name" value="PSI_RSU"/>
    <property type="match status" value="1"/>
</dbReference>
<feature type="domain" description="RNA-binding S4" evidence="5">
    <location>
        <begin position="3"/>
        <end position="64"/>
    </location>
</feature>
<keyword evidence="7" id="KW-1185">Reference proteome</keyword>
<dbReference type="GO" id="GO:0120159">
    <property type="term" value="F:rRNA pseudouridine synthase activity"/>
    <property type="evidence" value="ECO:0007669"/>
    <property type="project" value="UniProtKB-ARBA"/>
</dbReference>
<dbReference type="PANTHER" id="PTHR47683:SF2">
    <property type="entry name" value="RNA-BINDING S4 DOMAIN-CONTAINING PROTEIN"/>
    <property type="match status" value="1"/>
</dbReference>
<dbReference type="Gene3D" id="3.30.70.1560">
    <property type="entry name" value="Alpha-L RNA-binding motif"/>
    <property type="match status" value="1"/>
</dbReference>
<proteinExistence type="inferred from homology"/>
<keyword evidence="3" id="KW-0694">RNA-binding</keyword>
<dbReference type="NCBIfam" id="TIGR00093">
    <property type="entry name" value="pseudouridine synthase"/>
    <property type="match status" value="1"/>
</dbReference>
<dbReference type="Gene3D" id="3.10.290.10">
    <property type="entry name" value="RNA-binding S4 domain"/>
    <property type="match status" value="1"/>
</dbReference>
<name>A0A8K2A9D7_9CYAN</name>
<dbReference type="PROSITE" id="PS50889">
    <property type="entry name" value="S4"/>
    <property type="match status" value="1"/>
</dbReference>
<dbReference type="EMBL" id="WVIC01000042">
    <property type="protein sequence ID" value="NCJ08169.1"/>
    <property type="molecule type" value="Genomic_DNA"/>
</dbReference>
<evidence type="ECO:0000259" key="5">
    <source>
        <dbReference type="SMART" id="SM00363"/>
    </source>
</evidence>
<dbReference type="InterPro" id="IPR020103">
    <property type="entry name" value="PsdUridine_synth_cat_dom_sf"/>
</dbReference>
<evidence type="ECO:0000256" key="4">
    <source>
        <dbReference type="RuleBase" id="RU003887"/>
    </source>
</evidence>
<dbReference type="CDD" id="cd02870">
    <property type="entry name" value="PseudoU_synth_RsuA_like"/>
    <property type="match status" value="1"/>
</dbReference>
<dbReference type="RefSeq" id="WP_161826644.1">
    <property type="nucleotide sequence ID" value="NZ_WVIC01000042.1"/>
</dbReference>
<comment type="caution">
    <text evidence="6">The sequence shown here is derived from an EMBL/GenBank/DDBJ whole genome shotgun (WGS) entry which is preliminary data.</text>
</comment>
<sequence length="260" mass="29068">MNVRLQKVLAQWGVASRRRAEVLIQAGLVQVNGGVAALGQKVDPSCDRIQVDGQDLHPPSNPRALYLLLHKPVGVVTTCYDPQQRRTVLDLLPALYRCVPGVHPVGRLDFNSSGALLLTNDGQWTFALTHPRHHIPKTYWVWVQGNPSNAVLRQWRQGVSLDGRVTQPAQIRVVRPYQSCTQTTSLEIILKEGRNRQIRRVAEQLGHPVVKLHRTHIGQISLQRSDGTHLPPGACRLLTPSEVQELQPSQPIHPHQECVI</sequence>
<dbReference type="FunFam" id="3.10.290.10:FF:000003">
    <property type="entry name" value="Pseudouridine synthase"/>
    <property type="match status" value="1"/>
</dbReference>
<dbReference type="SUPFAM" id="SSF55120">
    <property type="entry name" value="Pseudouridine synthase"/>
    <property type="match status" value="1"/>
</dbReference>
<dbReference type="Pfam" id="PF01479">
    <property type="entry name" value="S4"/>
    <property type="match status" value="1"/>
</dbReference>
<dbReference type="InterPro" id="IPR020094">
    <property type="entry name" value="TruA/RsuA/RluB/E/F_N"/>
</dbReference>
<dbReference type="CDD" id="cd00165">
    <property type="entry name" value="S4"/>
    <property type="match status" value="1"/>
</dbReference>
<dbReference type="InterPro" id="IPR006145">
    <property type="entry name" value="PsdUridine_synth_RsuA/RluA"/>
</dbReference>
<dbReference type="InterPro" id="IPR002942">
    <property type="entry name" value="S4_RNA-bd"/>
</dbReference>
<dbReference type="GO" id="GO:0003723">
    <property type="term" value="F:RNA binding"/>
    <property type="evidence" value="ECO:0007669"/>
    <property type="project" value="UniProtKB-KW"/>
</dbReference>
<dbReference type="InterPro" id="IPR036986">
    <property type="entry name" value="S4_RNA-bd_sf"/>
</dbReference>
<dbReference type="GO" id="GO:0000455">
    <property type="term" value="P:enzyme-directed rRNA pseudouridine synthesis"/>
    <property type="evidence" value="ECO:0007669"/>
    <property type="project" value="UniProtKB-ARBA"/>
</dbReference>
<dbReference type="Gene3D" id="3.30.70.580">
    <property type="entry name" value="Pseudouridine synthase I, catalytic domain, N-terminal subdomain"/>
    <property type="match status" value="1"/>
</dbReference>